<evidence type="ECO:0000259" key="2">
    <source>
        <dbReference type="Pfam" id="PF17820"/>
    </source>
</evidence>
<dbReference type="InterPro" id="IPR041489">
    <property type="entry name" value="PDZ_6"/>
</dbReference>
<dbReference type="InterPro" id="IPR007549">
    <property type="entry name" value="DUF512"/>
</dbReference>
<dbReference type="Pfam" id="PF04459">
    <property type="entry name" value="DUF512"/>
    <property type="match status" value="1"/>
</dbReference>
<evidence type="ECO:0000313" key="4">
    <source>
        <dbReference type="EMBL" id="RDB73445.1"/>
    </source>
</evidence>
<comment type="caution">
    <text evidence="4">The sequence shown here is derived from an EMBL/GenBank/DDBJ whole genome shotgun (WGS) entry which is preliminary data.</text>
</comment>
<dbReference type="Pfam" id="PF17820">
    <property type="entry name" value="PDZ_6"/>
    <property type="match status" value="1"/>
</dbReference>
<feature type="domain" description="DUF512" evidence="1">
    <location>
        <begin position="245"/>
        <end position="455"/>
    </location>
</feature>
<organism evidence="4 5">
    <name type="scientific">Eggerthella lenta</name>
    <name type="common">Eubacterium lentum</name>
    <dbReference type="NCBI Taxonomy" id="84112"/>
    <lineage>
        <taxon>Bacteria</taxon>
        <taxon>Bacillati</taxon>
        <taxon>Actinomycetota</taxon>
        <taxon>Coriobacteriia</taxon>
        <taxon>Eggerthellales</taxon>
        <taxon>Eggerthellaceae</taxon>
        <taxon>Eggerthella</taxon>
    </lineage>
</organism>
<name>A0A369MLV4_EGGLN</name>
<proteinExistence type="predicted"/>
<accession>A0A369MLV4</accession>
<dbReference type="InterPro" id="IPR058240">
    <property type="entry name" value="rSAM_sf"/>
</dbReference>
<evidence type="ECO:0000259" key="1">
    <source>
        <dbReference type="Pfam" id="PF04459"/>
    </source>
</evidence>
<reference evidence="4 5" key="1">
    <citation type="journal article" date="2018" name="Elife">
        <title>Discovery and characterization of a prevalent human gut bacterial enzyme sufficient for the inactivation of a family of plant toxins.</title>
        <authorList>
            <person name="Koppel N."/>
            <person name="Bisanz J.E."/>
            <person name="Pandelia M.E."/>
            <person name="Turnbaugh P.J."/>
            <person name="Balskus E.P."/>
        </authorList>
    </citation>
    <scope>NUCLEOTIDE SEQUENCE [LARGE SCALE GENOMIC DNA]</scope>
    <source>
        <strain evidence="4 5">W1 BHI 6</strain>
    </source>
</reference>
<dbReference type="Proteomes" id="UP000253970">
    <property type="component" value="Unassembled WGS sequence"/>
</dbReference>
<protein>
    <submittedName>
        <fullName evidence="4">Fe-S oxidoreductase</fullName>
    </submittedName>
</protein>
<dbReference type="Gene3D" id="2.30.42.10">
    <property type="match status" value="1"/>
</dbReference>
<dbReference type="SUPFAM" id="SSF102114">
    <property type="entry name" value="Radical SAM enzymes"/>
    <property type="match status" value="1"/>
</dbReference>
<dbReference type="InterPro" id="IPR045375">
    <property type="entry name" value="Put_radical_SAM-like_N"/>
</dbReference>
<dbReference type="EMBL" id="PPTU01000001">
    <property type="protein sequence ID" value="RDB73445.1"/>
    <property type="molecule type" value="Genomic_DNA"/>
</dbReference>
<dbReference type="AlphaFoldDB" id="A0A369MLV4"/>
<feature type="domain" description="PDZ" evidence="2">
    <location>
        <begin position="33"/>
        <end position="68"/>
    </location>
</feature>
<dbReference type="SUPFAM" id="SSF50156">
    <property type="entry name" value="PDZ domain-like"/>
    <property type="match status" value="1"/>
</dbReference>
<gene>
    <name evidence="4" type="ORF">C1875_00930</name>
</gene>
<evidence type="ECO:0000313" key="5">
    <source>
        <dbReference type="Proteomes" id="UP000253970"/>
    </source>
</evidence>
<feature type="domain" description="Putative radical SAM N-terminal" evidence="3">
    <location>
        <begin position="95"/>
        <end position="235"/>
    </location>
</feature>
<dbReference type="RefSeq" id="WP_114532568.1">
    <property type="nucleotide sequence ID" value="NZ_PPTU01000001.1"/>
</dbReference>
<sequence length="477" mass="53068">MPPVYPSGDIDREAAARQRGGCGALREAPRALVISVAPDSPADDAGFEPGCYVTTVDGRPVRDLIDWRWLAADDVMELGYVDLDGDEGVVELEREEGEDWGFEFEGVVFDGVRQCRNACTFCFMRQLPDDMRSSLTLRDDDFRLSFLAGTFVTFTNLKPEDERRIVEQRISPLRLSLHVADPEVRRRMIGKHAQHGVDVLERLLEAGIEFHAQIVLVPDQNDGAVLEDTLAWAYARPGILDVCIVPLGFTKHQSVFDRSFNDPVSSRAVMDLVIPFQRRALAERGSMWAFPADEFYHNAYGPELMRNLPPSEHYGDFGMFEDGVGIIRSFVDDWKRAERAGLVERCAAALRAADARVHYVAGCATRHFLGPLIDASPLKGLLIPLFVKNEFFGGNVDVTGLLCGCDMADAVRAERERGLQLALIPRVVFNDDAVTLDDMSLEDMEKRAGARMSVVSCNASDYLLEIIHLVGRTDPTS</sequence>
<dbReference type="Pfam" id="PF19238">
    <property type="entry name" value="Radical_SAM_2"/>
    <property type="match status" value="1"/>
</dbReference>
<evidence type="ECO:0000259" key="3">
    <source>
        <dbReference type="Pfam" id="PF19238"/>
    </source>
</evidence>
<dbReference type="InterPro" id="IPR036034">
    <property type="entry name" value="PDZ_sf"/>
</dbReference>